<evidence type="ECO:0000256" key="1">
    <source>
        <dbReference type="ARBA" id="ARBA00022722"/>
    </source>
</evidence>
<dbReference type="SMART" id="SM00358">
    <property type="entry name" value="DSRM"/>
    <property type="match status" value="1"/>
</dbReference>
<keyword evidence="4" id="KW-0694">RNA-binding</keyword>
<dbReference type="GO" id="GO:0003725">
    <property type="term" value="F:double-stranded RNA binding"/>
    <property type="evidence" value="ECO:0007669"/>
    <property type="project" value="TreeGrafter"/>
</dbReference>
<dbReference type="GO" id="GO:0006396">
    <property type="term" value="P:RNA processing"/>
    <property type="evidence" value="ECO:0007669"/>
    <property type="project" value="InterPro"/>
</dbReference>
<organism evidence="7">
    <name type="scientific">marine metagenome</name>
    <dbReference type="NCBI Taxonomy" id="408172"/>
    <lineage>
        <taxon>unclassified sequences</taxon>
        <taxon>metagenomes</taxon>
        <taxon>ecological metagenomes</taxon>
    </lineage>
</organism>
<evidence type="ECO:0000259" key="6">
    <source>
        <dbReference type="PROSITE" id="PS50142"/>
    </source>
</evidence>
<evidence type="ECO:0008006" key="8">
    <source>
        <dbReference type="Google" id="ProtNLM"/>
    </source>
</evidence>
<evidence type="ECO:0000259" key="5">
    <source>
        <dbReference type="PROSITE" id="PS50137"/>
    </source>
</evidence>
<dbReference type="Gene3D" id="1.10.1520.10">
    <property type="entry name" value="Ribonuclease III domain"/>
    <property type="match status" value="1"/>
</dbReference>
<dbReference type="AlphaFoldDB" id="A0A383EII4"/>
<dbReference type="PANTHER" id="PTHR11207">
    <property type="entry name" value="RIBONUCLEASE III"/>
    <property type="match status" value="1"/>
</dbReference>
<dbReference type="SMART" id="SM00535">
    <property type="entry name" value="RIBOc"/>
    <property type="match status" value="1"/>
</dbReference>
<accession>A0A383EII4</accession>
<dbReference type="Gene3D" id="3.30.160.20">
    <property type="match status" value="1"/>
</dbReference>
<dbReference type="PANTHER" id="PTHR11207:SF0">
    <property type="entry name" value="RIBONUCLEASE 3"/>
    <property type="match status" value="1"/>
</dbReference>
<evidence type="ECO:0000256" key="3">
    <source>
        <dbReference type="ARBA" id="ARBA00022801"/>
    </source>
</evidence>
<keyword evidence="3" id="KW-0378">Hydrolase</keyword>
<dbReference type="SUPFAM" id="SSF54768">
    <property type="entry name" value="dsRNA-binding domain-like"/>
    <property type="match status" value="1"/>
</dbReference>
<dbReference type="CDD" id="cd10845">
    <property type="entry name" value="DSRM_RNAse_III_family"/>
    <property type="match status" value="1"/>
</dbReference>
<evidence type="ECO:0000256" key="4">
    <source>
        <dbReference type="ARBA" id="ARBA00022884"/>
    </source>
</evidence>
<dbReference type="SUPFAM" id="SSF69065">
    <property type="entry name" value="RNase III domain-like"/>
    <property type="match status" value="1"/>
</dbReference>
<feature type="domain" description="RNase III" evidence="6">
    <location>
        <begin position="1"/>
        <end position="86"/>
    </location>
</feature>
<dbReference type="InterPro" id="IPR036389">
    <property type="entry name" value="RNase_III_sf"/>
</dbReference>
<dbReference type="InterPro" id="IPR000999">
    <property type="entry name" value="RNase_III_dom"/>
</dbReference>
<name>A0A383EII4_9ZZZZ</name>
<feature type="non-terminal residue" evidence="7">
    <location>
        <position position="1"/>
    </location>
</feature>
<dbReference type="Pfam" id="PF14622">
    <property type="entry name" value="Ribonucleas_3_3"/>
    <property type="match status" value="1"/>
</dbReference>
<keyword evidence="2" id="KW-0255">Endonuclease</keyword>
<dbReference type="InterPro" id="IPR014720">
    <property type="entry name" value="dsRBD_dom"/>
</dbReference>
<gene>
    <name evidence="7" type="ORF">METZ01_LOCUS509097</name>
</gene>
<proteinExistence type="predicted"/>
<dbReference type="Pfam" id="PF00035">
    <property type="entry name" value="dsrm"/>
    <property type="match status" value="1"/>
</dbReference>
<evidence type="ECO:0000313" key="7">
    <source>
        <dbReference type="EMBL" id="SVE56243.1"/>
    </source>
</evidence>
<protein>
    <recommendedName>
        <fullName evidence="8">RNase III domain-containing protein</fullName>
    </recommendedName>
</protein>
<feature type="domain" description="DRBM" evidence="5">
    <location>
        <begin position="110"/>
        <end position="178"/>
    </location>
</feature>
<dbReference type="EMBL" id="UINC01225966">
    <property type="protein sequence ID" value="SVE56243.1"/>
    <property type="molecule type" value="Genomic_DNA"/>
</dbReference>
<dbReference type="PROSITE" id="PS50142">
    <property type="entry name" value="RNASE_3_2"/>
    <property type="match status" value="1"/>
</dbReference>
<dbReference type="GO" id="GO:0010468">
    <property type="term" value="P:regulation of gene expression"/>
    <property type="evidence" value="ECO:0007669"/>
    <property type="project" value="TreeGrafter"/>
</dbReference>
<dbReference type="PROSITE" id="PS50137">
    <property type="entry name" value="DS_RBD"/>
    <property type="match status" value="1"/>
</dbReference>
<dbReference type="GO" id="GO:0004525">
    <property type="term" value="F:ribonuclease III activity"/>
    <property type="evidence" value="ECO:0007669"/>
    <property type="project" value="InterPro"/>
</dbReference>
<evidence type="ECO:0000256" key="2">
    <source>
        <dbReference type="ARBA" id="ARBA00022759"/>
    </source>
</evidence>
<keyword evidence="1" id="KW-0540">Nuclease</keyword>
<dbReference type="CDD" id="cd00593">
    <property type="entry name" value="RIBOc"/>
    <property type="match status" value="1"/>
</dbReference>
<reference evidence="7" key="1">
    <citation type="submission" date="2018-05" db="EMBL/GenBank/DDBJ databases">
        <authorList>
            <person name="Lanie J.A."/>
            <person name="Ng W.-L."/>
            <person name="Kazmierczak K.M."/>
            <person name="Andrzejewski T.M."/>
            <person name="Davidsen T.M."/>
            <person name="Wayne K.J."/>
            <person name="Tettelin H."/>
            <person name="Glass J.I."/>
            <person name="Rusch D."/>
            <person name="Podicherti R."/>
            <person name="Tsui H.-C.T."/>
            <person name="Winkler M.E."/>
        </authorList>
    </citation>
    <scope>NUCLEOTIDE SEQUENCE</scope>
</reference>
<sequence length="179" mass="19923">LGDAIIDQVVSLWLFKKYTQSNEGSLTKKRAALVNRDFLAMLGKKLNIINIIIIDSSVETNDDKVSDNISADVYEAIVGAIYLDGGYMNAAKFIQNTLCLSEKLADENTNYKGQLIEYCHGNNLPPPQFDIIESHGPEHNRTFTVKVCINDKEWNGIGSTKKSAEQDSAQRAIQSILRN</sequence>